<evidence type="ECO:0008006" key="3">
    <source>
        <dbReference type="Google" id="ProtNLM"/>
    </source>
</evidence>
<evidence type="ECO:0000313" key="2">
    <source>
        <dbReference type="Proteomes" id="UP000198976"/>
    </source>
</evidence>
<keyword evidence="2" id="KW-1185">Reference proteome</keyword>
<accession>A0ABY0V6R8</accession>
<evidence type="ECO:0000313" key="1">
    <source>
        <dbReference type="EMBL" id="SDT91455.1"/>
    </source>
</evidence>
<name>A0ABY0V6R8_9ACTO</name>
<dbReference type="EMBL" id="LT629792">
    <property type="protein sequence ID" value="SDT91455.1"/>
    <property type="molecule type" value="Genomic_DNA"/>
</dbReference>
<dbReference type="RefSeq" id="WP_070725866.1">
    <property type="nucleotide sequence ID" value="NZ_LT629792.1"/>
</dbReference>
<protein>
    <recommendedName>
        <fullName evidence="3">DUF3887 domain-containing protein</fullName>
    </recommendedName>
</protein>
<gene>
    <name evidence="1" type="ORF">SAMN04489714_0843</name>
</gene>
<organism evidence="1 2">
    <name type="scientific">Schaalia radingae</name>
    <dbReference type="NCBI Taxonomy" id="131110"/>
    <lineage>
        <taxon>Bacteria</taxon>
        <taxon>Bacillati</taxon>
        <taxon>Actinomycetota</taxon>
        <taxon>Actinomycetes</taxon>
        <taxon>Actinomycetales</taxon>
        <taxon>Actinomycetaceae</taxon>
        <taxon>Schaalia</taxon>
    </lineage>
</organism>
<sequence>MFESKVTDTFRQSIVDEAQKFVDQCAADVKADQCGYMSVAAQHFGAKLAELKEGISVQDYAFNPYQAKLDVAFDPLVMLFHSDGADSPHEDELEMVGAVTFDDSGAPACSFDFPFQF</sequence>
<dbReference type="Proteomes" id="UP000198976">
    <property type="component" value="Chromosome I"/>
</dbReference>
<proteinExistence type="predicted"/>
<reference evidence="1 2" key="1">
    <citation type="submission" date="2016-10" db="EMBL/GenBank/DDBJ databases">
        <authorList>
            <person name="Varghese N."/>
            <person name="Submissions S."/>
        </authorList>
    </citation>
    <scope>NUCLEOTIDE SEQUENCE [LARGE SCALE GENOMIC DNA]</scope>
    <source>
        <strain evidence="1 2">DSM 9169</strain>
    </source>
</reference>